<evidence type="ECO:0000313" key="2">
    <source>
        <dbReference type="EMBL" id="KNC82595.1"/>
    </source>
</evidence>
<dbReference type="RefSeq" id="XP_014156497.1">
    <property type="nucleotide sequence ID" value="XM_014301022.1"/>
</dbReference>
<gene>
    <name evidence="2" type="ORF">SARC_05114</name>
</gene>
<feature type="region of interest" description="Disordered" evidence="1">
    <location>
        <begin position="1"/>
        <end position="294"/>
    </location>
</feature>
<keyword evidence="3" id="KW-1185">Reference proteome</keyword>
<reference evidence="2 3" key="1">
    <citation type="submission" date="2011-02" db="EMBL/GenBank/DDBJ databases">
        <title>The Genome Sequence of Sphaeroforma arctica JP610.</title>
        <authorList>
            <consortium name="The Broad Institute Genome Sequencing Platform"/>
            <person name="Russ C."/>
            <person name="Cuomo C."/>
            <person name="Young S.K."/>
            <person name="Zeng Q."/>
            <person name="Gargeya S."/>
            <person name="Alvarado L."/>
            <person name="Berlin A."/>
            <person name="Chapman S.B."/>
            <person name="Chen Z."/>
            <person name="Freedman E."/>
            <person name="Gellesch M."/>
            <person name="Goldberg J."/>
            <person name="Griggs A."/>
            <person name="Gujja S."/>
            <person name="Heilman E."/>
            <person name="Heiman D."/>
            <person name="Howarth C."/>
            <person name="Mehta T."/>
            <person name="Neiman D."/>
            <person name="Pearson M."/>
            <person name="Roberts A."/>
            <person name="Saif S."/>
            <person name="Shea T."/>
            <person name="Shenoy N."/>
            <person name="Sisk P."/>
            <person name="Stolte C."/>
            <person name="Sykes S."/>
            <person name="White J."/>
            <person name="Yandava C."/>
            <person name="Burger G."/>
            <person name="Gray M.W."/>
            <person name="Holland P.W.H."/>
            <person name="King N."/>
            <person name="Lang F.B.F."/>
            <person name="Roger A.J."/>
            <person name="Ruiz-Trillo I."/>
            <person name="Haas B."/>
            <person name="Nusbaum C."/>
            <person name="Birren B."/>
        </authorList>
    </citation>
    <scope>NUCLEOTIDE SEQUENCE [LARGE SCALE GENOMIC DNA]</scope>
    <source>
        <strain evidence="2 3">JP610</strain>
    </source>
</reference>
<accession>A0A0L0G0L7</accession>
<feature type="compositionally biased region" description="Basic and acidic residues" evidence="1">
    <location>
        <begin position="171"/>
        <end position="181"/>
    </location>
</feature>
<feature type="compositionally biased region" description="Basic and acidic residues" evidence="1">
    <location>
        <begin position="256"/>
        <end position="266"/>
    </location>
</feature>
<protein>
    <submittedName>
        <fullName evidence="2">Uncharacterized protein</fullName>
    </submittedName>
</protein>
<dbReference type="GeneID" id="25905618"/>
<feature type="compositionally biased region" description="Basic and acidic residues" evidence="1">
    <location>
        <begin position="234"/>
        <end position="247"/>
    </location>
</feature>
<dbReference type="AlphaFoldDB" id="A0A0L0G0L7"/>
<dbReference type="Proteomes" id="UP000054560">
    <property type="component" value="Unassembled WGS sequence"/>
</dbReference>
<proteinExistence type="predicted"/>
<feature type="compositionally biased region" description="Basic and acidic residues" evidence="1">
    <location>
        <begin position="152"/>
        <end position="161"/>
    </location>
</feature>
<feature type="compositionally biased region" description="Polar residues" evidence="1">
    <location>
        <begin position="224"/>
        <end position="233"/>
    </location>
</feature>
<feature type="compositionally biased region" description="Basic and acidic residues" evidence="1">
    <location>
        <begin position="102"/>
        <end position="124"/>
    </location>
</feature>
<dbReference type="EMBL" id="KQ241911">
    <property type="protein sequence ID" value="KNC82595.1"/>
    <property type="molecule type" value="Genomic_DNA"/>
</dbReference>
<evidence type="ECO:0000256" key="1">
    <source>
        <dbReference type="SAM" id="MobiDB-lite"/>
    </source>
</evidence>
<organism evidence="2 3">
    <name type="scientific">Sphaeroforma arctica JP610</name>
    <dbReference type="NCBI Taxonomy" id="667725"/>
    <lineage>
        <taxon>Eukaryota</taxon>
        <taxon>Ichthyosporea</taxon>
        <taxon>Ichthyophonida</taxon>
        <taxon>Sphaeroforma</taxon>
    </lineage>
</organism>
<name>A0A0L0G0L7_9EUKA</name>
<feature type="compositionally biased region" description="Polar residues" evidence="1">
    <location>
        <begin position="283"/>
        <end position="294"/>
    </location>
</feature>
<feature type="compositionally biased region" description="Polar residues" evidence="1">
    <location>
        <begin position="24"/>
        <end position="50"/>
    </location>
</feature>
<evidence type="ECO:0000313" key="3">
    <source>
        <dbReference type="Proteomes" id="UP000054560"/>
    </source>
</evidence>
<feature type="compositionally biased region" description="Polar residues" evidence="1">
    <location>
        <begin position="126"/>
        <end position="142"/>
    </location>
</feature>
<feature type="compositionally biased region" description="Basic and acidic residues" evidence="1">
    <location>
        <begin position="63"/>
        <end position="89"/>
    </location>
</feature>
<sequence>MSSASTVSDGVKGCDGSKGEEVTGPSNTTPDAAHSSPGSQKRPTPSSAASVTLGARGKTTTRASEKVREILEKRRAARAAAEEKKKQEATAEQNTTVAKKPVGRDAGGDAKGEVGTVAEHKEGIDASNQPDVKSETKAQATGDSLGGGTDKTVVKGDKQEQGEVTAQLPEHASEEHERPTTVKDGVAANKPSETSQQTTRKHIQHTGETNTAPVGADGSKEKGTNGSTEVQNRPSEKEVGALQKDVEGDVLTEKSSIQDKPTDKDTIAVTTNTPTEDKAAQGNHANTMANQTYC</sequence>